<dbReference type="KEGG" id="ocn:CUC15_12295"/>
<dbReference type="RefSeq" id="WP_114916943.1">
    <property type="nucleotide sequence ID" value="NZ_CP024848.1"/>
</dbReference>
<dbReference type="AlphaFoldDB" id="A0A345PI26"/>
<gene>
    <name evidence="1" type="ORF">CUC15_12295</name>
</gene>
<evidence type="ECO:0000313" key="2">
    <source>
        <dbReference type="Proteomes" id="UP000253908"/>
    </source>
</evidence>
<accession>A0A345PI26</accession>
<proteinExistence type="predicted"/>
<dbReference type="EMBL" id="CP024848">
    <property type="protein sequence ID" value="AXI09656.1"/>
    <property type="molecule type" value="Genomic_DNA"/>
</dbReference>
<dbReference type="Pfam" id="PF08812">
    <property type="entry name" value="YtxC"/>
    <property type="match status" value="1"/>
</dbReference>
<name>A0A345PI26_9BACI</name>
<keyword evidence="2" id="KW-1185">Reference proteome</keyword>
<dbReference type="OrthoDB" id="2986513at2"/>
<sequence length="288" mass="33746">MLTVYIESEQEVISFCEHLFRHTKDIEINWKANEEWGNEIHFETVHAGLVDTIAKSMADVFIIHRLGTMIKHIIEDFYYYSNSDEIERIHDLTTWIYTGGDGDSLQLRNSKADRTKNPNQLLSSLFIASMKNTAVIHYESIVTFRLKAFKDELIHYVGIAIDEFKREEDHQSFINMLREYIAKKEALLPVIHIIQGNNFTFYKESGKPFTNMELRTLMQKEPLYIVGLDENEMNLAPLVAMTPRKIKIYGDDPSEPKTLTVINVFQEKVEFQALRHFPFAYYLNHDKK</sequence>
<dbReference type="Proteomes" id="UP000253908">
    <property type="component" value="Chromosome"/>
</dbReference>
<evidence type="ECO:0000313" key="1">
    <source>
        <dbReference type="EMBL" id="AXI09656.1"/>
    </source>
</evidence>
<protein>
    <submittedName>
        <fullName evidence="1">Putative sporulation protein YtxC</fullName>
    </submittedName>
</protein>
<reference evidence="2" key="1">
    <citation type="submission" date="2017-11" db="EMBL/GenBank/DDBJ databases">
        <authorList>
            <person name="Zhu W."/>
        </authorList>
    </citation>
    <scope>NUCLEOTIDE SEQUENCE [LARGE SCALE GENOMIC DNA]</scope>
    <source>
        <strain evidence="2">160</strain>
    </source>
</reference>
<dbReference type="InterPro" id="IPR014199">
    <property type="entry name" value="Spore_YtxC"/>
</dbReference>
<organism evidence="1 2">
    <name type="scientific">Oceanobacillus zhaokaii</name>
    <dbReference type="NCBI Taxonomy" id="2052660"/>
    <lineage>
        <taxon>Bacteria</taxon>
        <taxon>Bacillati</taxon>
        <taxon>Bacillota</taxon>
        <taxon>Bacilli</taxon>
        <taxon>Bacillales</taxon>
        <taxon>Bacillaceae</taxon>
        <taxon>Oceanobacillus</taxon>
    </lineage>
</organism>